<evidence type="ECO:0000256" key="6">
    <source>
        <dbReference type="ARBA" id="ARBA00023128"/>
    </source>
</evidence>
<organism evidence="9 10">
    <name type="scientific">Chloropicon roscoffensis</name>
    <dbReference type="NCBI Taxonomy" id="1461544"/>
    <lineage>
        <taxon>Eukaryota</taxon>
        <taxon>Viridiplantae</taxon>
        <taxon>Chlorophyta</taxon>
        <taxon>Chloropicophyceae</taxon>
        <taxon>Chloropicales</taxon>
        <taxon>Chloropicaceae</taxon>
        <taxon>Chloropicon</taxon>
    </lineage>
</organism>
<evidence type="ECO:0000313" key="10">
    <source>
        <dbReference type="Proteomes" id="UP001472866"/>
    </source>
</evidence>
<reference evidence="9 10" key="1">
    <citation type="submission" date="2024-03" db="EMBL/GenBank/DDBJ databases">
        <title>Complete genome sequence of the green alga Chloropicon roscoffensis RCC1871.</title>
        <authorList>
            <person name="Lemieux C."/>
            <person name="Pombert J.-F."/>
            <person name="Otis C."/>
            <person name="Turmel M."/>
        </authorList>
    </citation>
    <scope>NUCLEOTIDE SEQUENCE [LARGE SCALE GENOMIC DNA]</scope>
    <source>
        <strain evidence="9 10">RCC1871</strain>
    </source>
</reference>
<keyword evidence="7" id="KW-0472">Membrane</keyword>
<dbReference type="Proteomes" id="UP001472866">
    <property type="component" value="Chromosome 08"/>
</dbReference>
<dbReference type="Pfam" id="PF07798">
    <property type="entry name" value="CCDC90-like"/>
    <property type="match status" value="1"/>
</dbReference>
<accession>A0AAX4PBZ6</accession>
<evidence type="ECO:0000256" key="2">
    <source>
        <dbReference type="ARBA" id="ARBA00004370"/>
    </source>
</evidence>
<dbReference type="PANTHER" id="PTHR14360">
    <property type="entry name" value="PROTEIN FMP32, MITOCHONDRIAL"/>
    <property type="match status" value="1"/>
</dbReference>
<protein>
    <submittedName>
        <fullName evidence="9">DUF1640 domain-containing protein</fullName>
    </submittedName>
</protein>
<dbReference type="EMBL" id="CP151508">
    <property type="protein sequence ID" value="WZN63865.1"/>
    <property type="molecule type" value="Genomic_DNA"/>
</dbReference>
<dbReference type="Gene3D" id="1.20.5.340">
    <property type="match status" value="1"/>
</dbReference>
<gene>
    <name evidence="9" type="ORF">HKI87_08g54180</name>
</gene>
<proteinExistence type="predicted"/>
<dbReference type="PANTHER" id="PTHR14360:SF1">
    <property type="entry name" value="PROTEIN FMP32, MITOCHONDRIAL"/>
    <property type="match status" value="1"/>
</dbReference>
<keyword evidence="4" id="KW-1133">Transmembrane helix</keyword>
<evidence type="ECO:0000313" key="9">
    <source>
        <dbReference type="EMBL" id="WZN63865.1"/>
    </source>
</evidence>
<name>A0AAX4PBZ6_9CHLO</name>
<evidence type="ECO:0000256" key="5">
    <source>
        <dbReference type="ARBA" id="ARBA00023054"/>
    </source>
</evidence>
<keyword evidence="3" id="KW-0812">Transmembrane</keyword>
<dbReference type="InterPro" id="IPR024461">
    <property type="entry name" value="CCDC90-like"/>
</dbReference>
<feature type="coiled-coil region" evidence="8">
    <location>
        <begin position="138"/>
        <end position="172"/>
    </location>
</feature>
<keyword evidence="10" id="KW-1185">Reference proteome</keyword>
<evidence type="ECO:0000256" key="8">
    <source>
        <dbReference type="SAM" id="Coils"/>
    </source>
</evidence>
<evidence type="ECO:0000256" key="4">
    <source>
        <dbReference type="ARBA" id="ARBA00022989"/>
    </source>
</evidence>
<dbReference type="GO" id="GO:0016020">
    <property type="term" value="C:membrane"/>
    <property type="evidence" value="ECO:0007669"/>
    <property type="project" value="UniProtKB-SubCell"/>
</dbReference>
<evidence type="ECO:0000256" key="7">
    <source>
        <dbReference type="ARBA" id="ARBA00023136"/>
    </source>
</evidence>
<sequence>MLASRVGFLASLARRAGRGEAGLGLGLKPGEGLLRVPRHLGLPRAAVAAERGAQAKASFSSSNEAVSEDLLIDTLEVMRGFERSGLKREEADVLTRHVTKLILQTSNQFSAKFASQHYLDKLSGKLGSDMQGFKSEILKTQELQLSTMQKEIEATKQELAKLRTEIRYELDKMISSQRLDLNLEKGRLRDELQATNHTVQTIETQLNKDLNNIRTGIEANKNELIKYSIGLLVSTGAIALGILRFLV</sequence>
<comment type="subcellular location">
    <subcellularLocation>
        <location evidence="2">Membrane</location>
    </subcellularLocation>
    <subcellularLocation>
        <location evidence="1">Mitochondrion</location>
    </subcellularLocation>
</comment>
<dbReference type="AlphaFoldDB" id="A0AAX4PBZ6"/>
<keyword evidence="6" id="KW-0496">Mitochondrion</keyword>
<evidence type="ECO:0000256" key="1">
    <source>
        <dbReference type="ARBA" id="ARBA00004173"/>
    </source>
</evidence>
<dbReference type="GO" id="GO:0005739">
    <property type="term" value="C:mitochondrion"/>
    <property type="evidence" value="ECO:0007669"/>
    <property type="project" value="UniProtKB-SubCell"/>
</dbReference>
<evidence type="ECO:0000256" key="3">
    <source>
        <dbReference type="ARBA" id="ARBA00022692"/>
    </source>
</evidence>
<keyword evidence="5 8" id="KW-0175">Coiled coil</keyword>